<comment type="caution">
    <text evidence="9">Lacks conserved residue(s) required for the propagation of feature annotation.</text>
</comment>
<sequence>MNSRTHLRLQLMREQAMFEQQQNSYGTGVTPTTGSYADKSATEISARGTSGTGGVDCSRSLATSSTSIILSQPIRFTGNRLVHLPPQIIHVNPSTESDESSGKNLLLSSSLPSSLSFGLPARSPNASRMAGETNSGRSCTPKPSSFAQSSLGSSLGRGSPIAVSPAGFADSPQSASFTSAQSELDDLIINEILSMEDDIQKKRPSQQSGSQSCSGNLETLLAEGRVPMPLKVSSSAPSSSEFEIESLVHDEALREQEVIRDRRKKDIHNMIERRRRYNINDRIKELSTLLPKSCTEYATASCLLLFFVMCMTLRALFPLEMKLNKGTILKASVEYIRHLRKDQDRLYQLLQKQLSLEQENKRLQERVHPAYQQKKSTSAFEMGMRSFGLQASIIFRCSGCCQKQLSVHPCASLTCNRVASDAGIASSSSEAFSSSMKAEPPDSDYAQYCYGSPSAQMHTRTDYQLPSAYVNLGNISAARASERSSPMLKGSPLTPDSVASSDCSFTGVHSTSFSRGHFASDPVFTRRDTNLNELMIDLSTEALSSPSSGMLSSNLVDPLMSESRFLSSKVSSPDVQWDSATFSPEPQEQMDFSAAICGGKLLTEMLKAEHVSEIRRALDELRFLAGSAYQMNAGSGNKPSIRMNSDENGFVEQNSIASEPSSLESSLLFEGDILLSPMQASDILHSAATYGNRKLARRSLERSQERRWPNRTVRYQFHNSIPTTEESLIMQSIRFWQQNSCLDFILDTNQANDHVLFFRGGGCYSMVGRYGGLQLISIGYGCEYFGVVTHEIGHALGLWHQQSRPDADNFIRILPENVIQGQLFNFLKRNSDQVTTMGMPYDMGSVMHYGPTAFSRDYKLFTIVTLKKGYQRTIGQREAPSFLDLAIINAAYYSCSTNLPCENGGYAHPRYCDRCLCPAGLGGQYCQDNEPSKESSCGGVIKAAVFPNWSVISSPDYPNPFKKGQRCSWVIKGEPGTRLFIEFVEKFSMTCSETCEDYVEVKSERDLRPTGVRYCCSEDLPNGVIWAEENLLVIIFHASSGNGFSGFKARIQQCPPSHGGATARPLTTVEATTKATVSSTTTTTNPCKQIVEPAVPEWTSWSSWSGCSRECGACGLETRLRTCSDPSSQCQGESYQHRRCNAIPCVGRATCTDALFVDKPCSHNGKQICSSLDSKSRQCEFASCCKPYEAVRGKCLMRH</sequence>
<dbReference type="Pfam" id="PF00010">
    <property type="entry name" value="HLH"/>
    <property type="match status" value="1"/>
</dbReference>
<dbReference type="MEROPS" id="M12.319"/>
<dbReference type="SMART" id="SM00353">
    <property type="entry name" value="HLH"/>
    <property type="match status" value="1"/>
</dbReference>
<dbReference type="CDD" id="cd04280">
    <property type="entry name" value="ZnMc_astacin_like"/>
    <property type="match status" value="1"/>
</dbReference>
<feature type="domain" description="CUB" evidence="13">
    <location>
        <begin position="937"/>
        <end position="1054"/>
    </location>
</feature>
<dbReference type="InterPro" id="IPR000884">
    <property type="entry name" value="TSP1_rpt"/>
</dbReference>
<name>A0A085NQ74_9BILA</name>
<keyword evidence="5 10" id="KW-0862">Zinc</keyword>
<feature type="binding site" evidence="10">
    <location>
        <position position="790"/>
    </location>
    <ligand>
        <name>Zn(2+)</name>
        <dbReference type="ChEBI" id="CHEBI:29105"/>
        <note>catalytic</note>
    </ligand>
</feature>
<accession>A0A085NQ74</accession>
<evidence type="ECO:0000256" key="4">
    <source>
        <dbReference type="ARBA" id="ARBA00022801"/>
    </source>
</evidence>
<keyword evidence="8" id="KW-0325">Glycoprotein</keyword>
<dbReference type="GO" id="GO:0046983">
    <property type="term" value="F:protein dimerization activity"/>
    <property type="evidence" value="ECO:0007669"/>
    <property type="project" value="InterPro"/>
</dbReference>
<dbReference type="PANTHER" id="PTHR10127">
    <property type="entry name" value="DISCOIDIN, CUB, EGF, LAMININ , AND ZINC METALLOPROTEASE DOMAIN CONTAINING"/>
    <property type="match status" value="1"/>
</dbReference>
<evidence type="ECO:0000256" key="6">
    <source>
        <dbReference type="ARBA" id="ARBA00023049"/>
    </source>
</evidence>
<dbReference type="FunFam" id="3.40.390.10:FF:000028">
    <property type="entry name" value="Zinc metalloproteinase"/>
    <property type="match status" value="1"/>
</dbReference>
<feature type="compositionally biased region" description="Low complexity" evidence="12">
    <location>
        <begin position="149"/>
        <end position="158"/>
    </location>
</feature>
<evidence type="ECO:0000259" key="15">
    <source>
        <dbReference type="PROSITE" id="PS51864"/>
    </source>
</evidence>
<dbReference type="InterPro" id="IPR034035">
    <property type="entry name" value="Astacin-like_dom"/>
</dbReference>
<dbReference type="InterPro" id="IPR024079">
    <property type="entry name" value="MetalloPept_cat_dom_sf"/>
</dbReference>
<evidence type="ECO:0000256" key="12">
    <source>
        <dbReference type="SAM" id="MobiDB-lite"/>
    </source>
</evidence>
<dbReference type="GO" id="GO:0004222">
    <property type="term" value="F:metalloendopeptidase activity"/>
    <property type="evidence" value="ECO:0007669"/>
    <property type="project" value="UniProtKB-UniRule"/>
</dbReference>
<reference evidence="16" key="1">
    <citation type="journal article" date="2014" name="Nat. Genet.">
        <title>Genome and transcriptome of the porcine whipworm Trichuris suis.</title>
        <authorList>
            <person name="Jex A.R."/>
            <person name="Nejsum P."/>
            <person name="Schwarz E.M."/>
            <person name="Hu L."/>
            <person name="Young N.D."/>
            <person name="Hall R.S."/>
            <person name="Korhonen P.K."/>
            <person name="Liao S."/>
            <person name="Thamsborg S."/>
            <person name="Xia J."/>
            <person name="Xu P."/>
            <person name="Wang S."/>
            <person name="Scheerlinck J.P."/>
            <person name="Hofmann A."/>
            <person name="Sternberg P.W."/>
            <person name="Wang J."/>
            <person name="Gasser R.B."/>
        </authorList>
    </citation>
    <scope>NUCLEOTIDE SEQUENCE [LARGE SCALE GENOMIC DNA]</scope>
    <source>
        <strain evidence="16">DCEP-RM93F</strain>
    </source>
</reference>
<dbReference type="PROSITE" id="PS51864">
    <property type="entry name" value="ASTACIN"/>
    <property type="match status" value="1"/>
</dbReference>
<evidence type="ECO:0000313" key="16">
    <source>
        <dbReference type="EMBL" id="KFD71620.1"/>
    </source>
</evidence>
<evidence type="ECO:0000256" key="1">
    <source>
        <dbReference type="ARBA" id="ARBA00022536"/>
    </source>
</evidence>
<dbReference type="GO" id="GO:0018996">
    <property type="term" value="P:molting cycle, collagen and cuticulin-based cuticle"/>
    <property type="evidence" value="ECO:0007669"/>
    <property type="project" value="UniProtKB-ARBA"/>
</dbReference>
<dbReference type="InterPro" id="IPR035914">
    <property type="entry name" value="Sperma_CUB_dom_sf"/>
</dbReference>
<dbReference type="PRINTS" id="PR00480">
    <property type="entry name" value="ASTACIN"/>
</dbReference>
<evidence type="ECO:0000256" key="3">
    <source>
        <dbReference type="ARBA" id="ARBA00022723"/>
    </source>
</evidence>
<evidence type="ECO:0000256" key="8">
    <source>
        <dbReference type="ARBA" id="ARBA00023180"/>
    </source>
</evidence>
<dbReference type="Gene3D" id="2.60.120.290">
    <property type="entry name" value="Spermadhesin, CUB domain"/>
    <property type="match status" value="1"/>
</dbReference>
<keyword evidence="1" id="KW-0245">EGF-like domain</keyword>
<protein>
    <recommendedName>
        <fullName evidence="11">Metalloendopeptidase</fullName>
        <ecNumber evidence="11">3.4.24.-</ecNumber>
    </recommendedName>
</protein>
<dbReference type="PROSITE" id="PS50888">
    <property type="entry name" value="BHLH"/>
    <property type="match status" value="1"/>
</dbReference>
<proteinExistence type="predicted"/>
<feature type="binding site" evidence="10">
    <location>
        <position position="794"/>
    </location>
    <ligand>
        <name>Zn(2+)</name>
        <dbReference type="ChEBI" id="CHEBI:29105"/>
        <note>catalytic</note>
    </ligand>
</feature>
<dbReference type="PANTHER" id="PTHR10127:SF780">
    <property type="entry name" value="METALLOENDOPEPTIDASE"/>
    <property type="match status" value="1"/>
</dbReference>
<keyword evidence="2 10" id="KW-0645">Protease</keyword>
<gene>
    <name evidence="16" type="ORF">M514_16140</name>
</gene>
<feature type="domain" description="BHLH" evidence="14">
    <location>
        <begin position="263"/>
        <end position="339"/>
    </location>
</feature>
<dbReference type="AlphaFoldDB" id="A0A085NQ74"/>
<evidence type="ECO:0000259" key="13">
    <source>
        <dbReference type="PROSITE" id="PS01180"/>
    </source>
</evidence>
<dbReference type="SMART" id="SM00042">
    <property type="entry name" value="CUB"/>
    <property type="match status" value="1"/>
</dbReference>
<dbReference type="Pfam" id="PF01400">
    <property type="entry name" value="Astacin"/>
    <property type="match status" value="1"/>
</dbReference>
<dbReference type="PROSITE" id="PS01180">
    <property type="entry name" value="CUB"/>
    <property type="match status" value="1"/>
</dbReference>
<dbReference type="InterPro" id="IPR011598">
    <property type="entry name" value="bHLH_dom"/>
</dbReference>
<dbReference type="SUPFAM" id="SSF47459">
    <property type="entry name" value="HLH, helix-loop-helix DNA-binding domain"/>
    <property type="match status" value="1"/>
</dbReference>
<dbReference type="PROSITE" id="PS50092">
    <property type="entry name" value="TSP1"/>
    <property type="match status" value="1"/>
</dbReference>
<dbReference type="CDD" id="cd00041">
    <property type="entry name" value="CUB"/>
    <property type="match status" value="1"/>
</dbReference>
<dbReference type="InterPro" id="IPR001506">
    <property type="entry name" value="Peptidase_M12A"/>
</dbReference>
<evidence type="ECO:0000256" key="2">
    <source>
        <dbReference type="ARBA" id="ARBA00022670"/>
    </source>
</evidence>
<dbReference type="EC" id="3.4.24.-" evidence="11"/>
<dbReference type="Proteomes" id="UP000030758">
    <property type="component" value="Unassembled WGS sequence"/>
</dbReference>
<keyword evidence="4 10" id="KW-0378">Hydrolase</keyword>
<feature type="binding site" evidence="10">
    <location>
        <position position="800"/>
    </location>
    <ligand>
        <name>Zn(2+)</name>
        <dbReference type="ChEBI" id="CHEBI:29105"/>
        <note>catalytic</note>
    </ligand>
</feature>
<keyword evidence="3 10" id="KW-0479">Metal-binding</keyword>
<dbReference type="SUPFAM" id="SSF49854">
    <property type="entry name" value="Spermadhesin, CUB domain"/>
    <property type="match status" value="1"/>
</dbReference>
<evidence type="ECO:0000256" key="9">
    <source>
        <dbReference type="PROSITE-ProRule" id="PRU00059"/>
    </source>
</evidence>
<keyword evidence="7" id="KW-1015">Disulfide bond</keyword>
<evidence type="ECO:0000256" key="7">
    <source>
        <dbReference type="ARBA" id="ARBA00023157"/>
    </source>
</evidence>
<dbReference type="Pfam" id="PF00431">
    <property type="entry name" value="CUB"/>
    <property type="match status" value="1"/>
</dbReference>
<dbReference type="InterPro" id="IPR006026">
    <property type="entry name" value="Peptidase_Metallo"/>
</dbReference>
<evidence type="ECO:0000256" key="11">
    <source>
        <dbReference type="RuleBase" id="RU361183"/>
    </source>
</evidence>
<dbReference type="GO" id="GO:0008270">
    <property type="term" value="F:zinc ion binding"/>
    <property type="evidence" value="ECO:0007669"/>
    <property type="project" value="UniProtKB-UniRule"/>
</dbReference>
<evidence type="ECO:0000256" key="5">
    <source>
        <dbReference type="ARBA" id="ARBA00022833"/>
    </source>
</evidence>
<dbReference type="Gene3D" id="2.20.100.10">
    <property type="entry name" value="Thrombospondin type-1 (TSP1) repeat"/>
    <property type="match status" value="1"/>
</dbReference>
<feature type="active site" evidence="10">
    <location>
        <position position="791"/>
    </location>
</feature>
<feature type="domain" description="Peptidase M12A" evidence="15">
    <location>
        <begin position="699"/>
        <end position="896"/>
    </location>
</feature>
<dbReference type="EMBL" id="KL367481">
    <property type="protein sequence ID" value="KFD71620.1"/>
    <property type="molecule type" value="Genomic_DNA"/>
</dbReference>
<dbReference type="SUPFAM" id="SSF82895">
    <property type="entry name" value="TSP-1 type 1 repeat"/>
    <property type="match status" value="1"/>
</dbReference>
<dbReference type="InterPro" id="IPR000742">
    <property type="entry name" value="EGF"/>
</dbReference>
<comment type="cofactor">
    <cofactor evidence="10 11">
        <name>Zn(2+)</name>
        <dbReference type="ChEBI" id="CHEBI:29105"/>
    </cofactor>
    <text evidence="10 11">Binds 1 zinc ion per subunit.</text>
</comment>
<dbReference type="InterPro" id="IPR036383">
    <property type="entry name" value="TSP1_rpt_sf"/>
</dbReference>
<dbReference type="InterPro" id="IPR036638">
    <property type="entry name" value="HLH_DNA-bd_sf"/>
</dbReference>
<dbReference type="SUPFAM" id="SSF55486">
    <property type="entry name" value="Metalloproteases ('zincins'), catalytic domain"/>
    <property type="match status" value="1"/>
</dbReference>
<dbReference type="Gene3D" id="4.10.280.10">
    <property type="entry name" value="Helix-loop-helix DNA-binding domain"/>
    <property type="match status" value="1"/>
</dbReference>
<dbReference type="SMART" id="SM00235">
    <property type="entry name" value="ZnMc"/>
    <property type="match status" value="1"/>
</dbReference>
<dbReference type="Gene3D" id="3.40.390.10">
    <property type="entry name" value="Collagenase (Catalytic Domain)"/>
    <property type="match status" value="1"/>
</dbReference>
<feature type="compositionally biased region" description="Polar residues" evidence="12">
    <location>
        <begin position="132"/>
        <end position="148"/>
    </location>
</feature>
<dbReference type="SMART" id="SM00209">
    <property type="entry name" value="TSP1"/>
    <property type="match status" value="1"/>
</dbReference>
<evidence type="ECO:0000256" key="10">
    <source>
        <dbReference type="PROSITE-ProRule" id="PRU01211"/>
    </source>
</evidence>
<dbReference type="GO" id="GO:0006508">
    <property type="term" value="P:proteolysis"/>
    <property type="evidence" value="ECO:0007669"/>
    <property type="project" value="UniProtKB-KW"/>
</dbReference>
<evidence type="ECO:0000259" key="14">
    <source>
        <dbReference type="PROSITE" id="PS50888"/>
    </source>
</evidence>
<organism evidence="16">
    <name type="scientific">Trichuris suis</name>
    <name type="common">pig whipworm</name>
    <dbReference type="NCBI Taxonomy" id="68888"/>
    <lineage>
        <taxon>Eukaryota</taxon>
        <taxon>Metazoa</taxon>
        <taxon>Ecdysozoa</taxon>
        <taxon>Nematoda</taxon>
        <taxon>Enoplea</taxon>
        <taxon>Dorylaimia</taxon>
        <taxon>Trichinellida</taxon>
        <taxon>Trichuridae</taxon>
        <taxon>Trichuris</taxon>
    </lineage>
</organism>
<keyword evidence="6 10" id="KW-0482">Metalloprotease</keyword>
<dbReference type="CDD" id="cd11397">
    <property type="entry name" value="bHLHzip_MITF_like"/>
    <property type="match status" value="1"/>
</dbReference>
<feature type="region of interest" description="Disordered" evidence="12">
    <location>
        <begin position="118"/>
        <end position="158"/>
    </location>
</feature>
<dbReference type="InterPro" id="IPR000859">
    <property type="entry name" value="CUB_dom"/>
</dbReference>
<dbReference type="PROSITE" id="PS00022">
    <property type="entry name" value="EGF_1"/>
    <property type="match status" value="1"/>
</dbReference>